<dbReference type="RefSeq" id="WP_116065649.1">
    <property type="nucleotide sequence ID" value="NZ_QRDZ01000053.1"/>
</dbReference>
<dbReference type="Gene3D" id="3.40.190.10">
    <property type="entry name" value="Periplasmic binding protein-like II"/>
    <property type="match status" value="2"/>
</dbReference>
<dbReference type="Proteomes" id="UP000256977">
    <property type="component" value="Unassembled WGS sequence"/>
</dbReference>
<evidence type="ECO:0000256" key="3">
    <source>
        <dbReference type="ARBA" id="ARBA00022729"/>
    </source>
</evidence>
<accession>A0A3D9HU37</accession>
<evidence type="ECO:0000313" key="6">
    <source>
        <dbReference type="Proteomes" id="UP000256977"/>
    </source>
</evidence>
<dbReference type="OrthoDB" id="9808332at2"/>
<evidence type="ECO:0000256" key="4">
    <source>
        <dbReference type="SAM" id="MobiDB-lite"/>
    </source>
</evidence>
<dbReference type="AlphaFoldDB" id="A0A3D9HU37"/>
<protein>
    <submittedName>
        <fullName evidence="5">Carbohydrate ABC transporter substrate-binding protein (CUT1 family)</fullName>
    </submittedName>
</protein>
<dbReference type="SUPFAM" id="SSF53850">
    <property type="entry name" value="Periplasmic binding protein-like II"/>
    <property type="match status" value="1"/>
</dbReference>
<feature type="compositionally biased region" description="Polar residues" evidence="4">
    <location>
        <begin position="29"/>
        <end position="52"/>
    </location>
</feature>
<comment type="caution">
    <text evidence="5">The sequence shown here is derived from an EMBL/GenBank/DDBJ whole genome shotgun (WGS) entry which is preliminary data.</text>
</comment>
<comment type="similarity">
    <text evidence="1">Belongs to the bacterial solute-binding protein 1 family.</text>
</comment>
<reference evidence="5 6" key="1">
    <citation type="submission" date="2018-07" db="EMBL/GenBank/DDBJ databases">
        <title>Genomic Encyclopedia of Type Strains, Phase III (KMG-III): the genomes of soil and plant-associated and newly described type strains.</title>
        <authorList>
            <person name="Whitman W."/>
        </authorList>
    </citation>
    <scope>NUCLEOTIDE SEQUENCE [LARGE SCALE GENOMIC DNA]</scope>
    <source>
        <strain evidence="5 6">CECT 7287</strain>
    </source>
</reference>
<keyword evidence="2" id="KW-0813">Transport</keyword>
<dbReference type="GO" id="GO:0042956">
    <property type="term" value="P:maltodextrin transmembrane transport"/>
    <property type="evidence" value="ECO:0007669"/>
    <property type="project" value="TreeGrafter"/>
</dbReference>
<dbReference type="Pfam" id="PF01547">
    <property type="entry name" value="SBP_bac_1"/>
    <property type="match status" value="1"/>
</dbReference>
<dbReference type="PANTHER" id="PTHR30061:SF50">
    <property type="entry name" value="MALTOSE_MALTODEXTRIN-BINDING PERIPLASMIC PROTEIN"/>
    <property type="match status" value="1"/>
</dbReference>
<evidence type="ECO:0000256" key="2">
    <source>
        <dbReference type="ARBA" id="ARBA00022448"/>
    </source>
</evidence>
<dbReference type="GO" id="GO:0015768">
    <property type="term" value="P:maltose transport"/>
    <property type="evidence" value="ECO:0007669"/>
    <property type="project" value="TreeGrafter"/>
</dbReference>
<organism evidence="5 6">
    <name type="scientific">Cohnella phaseoli</name>
    <dbReference type="NCBI Taxonomy" id="456490"/>
    <lineage>
        <taxon>Bacteria</taxon>
        <taxon>Bacillati</taxon>
        <taxon>Bacillota</taxon>
        <taxon>Bacilli</taxon>
        <taxon>Bacillales</taxon>
        <taxon>Paenibacillaceae</taxon>
        <taxon>Cohnella</taxon>
    </lineage>
</organism>
<dbReference type="InterPro" id="IPR006059">
    <property type="entry name" value="SBP"/>
</dbReference>
<feature type="region of interest" description="Disordered" evidence="4">
    <location>
        <begin position="29"/>
        <end position="57"/>
    </location>
</feature>
<keyword evidence="3" id="KW-0732">Signal</keyword>
<keyword evidence="6" id="KW-1185">Reference proteome</keyword>
<dbReference type="EMBL" id="QRDZ01000053">
    <property type="protein sequence ID" value="RED52930.1"/>
    <property type="molecule type" value="Genomic_DNA"/>
</dbReference>
<evidence type="ECO:0000256" key="1">
    <source>
        <dbReference type="ARBA" id="ARBA00008520"/>
    </source>
</evidence>
<sequence length="452" mass="48913">MNKKGLQKLGTGFLTATIAISLSLTGCSTNNGGSSEPSKSAGGASSQPASESPKSENKERSEVSFWYLWTGAEGEAMEKLIAEFNGSQDQYTVKGLSVPDMQKIIVALSSGSGPDVTDNFSSNTASYAEKGILEPLDEYIARDNYDISDFVPAVLDSSKYDGKLYALPSNVSFNMMFYNKKLFAEAGIANPPKTDEELLEFAVKLTQVNTDKTIKVLGFPDYPFVYYPNSMTYAMGGDYISADGKLTPNNPGTLTALKLIQSYREQFGQDNIAKFSSSAKYMDATDPFMTGNQAIRFDGPWFGHIVKNVLKITDLDYGVAPLPAPAGKPELAGGGEVSSSTFFIAKSAKNKEGAWAFLSWLMSKETMVKMNKDFGSLPARSSLYDDPSLQSIPDFQAFAEAAKSPNLKSFPAISVQAEYNKVIADEFELAANGKKSAEDALKAAEEKSQKLQ</sequence>
<dbReference type="PANTHER" id="PTHR30061">
    <property type="entry name" value="MALTOSE-BINDING PERIPLASMIC PROTEIN"/>
    <property type="match status" value="1"/>
</dbReference>
<dbReference type="CDD" id="cd14748">
    <property type="entry name" value="PBP2_UgpB"/>
    <property type="match status" value="1"/>
</dbReference>
<dbReference type="GO" id="GO:0055052">
    <property type="term" value="C:ATP-binding cassette (ABC) transporter complex, substrate-binding subunit-containing"/>
    <property type="evidence" value="ECO:0007669"/>
    <property type="project" value="TreeGrafter"/>
</dbReference>
<evidence type="ECO:0000313" key="5">
    <source>
        <dbReference type="EMBL" id="RED52930.1"/>
    </source>
</evidence>
<dbReference type="GO" id="GO:1901982">
    <property type="term" value="F:maltose binding"/>
    <property type="evidence" value="ECO:0007669"/>
    <property type="project" value="TreeGrafter"/>
</dbReference>
<gene>
    <name evidence="5" type="ORF">DFP98_15320</name>
</gene>
<dbReference type="PROSITE" id="PS51257">
    <property type="entry name" value="PROKAR_LIPOPROTEIN"/>
    <property type="match status" value="1"/>
</dbReference>
<proteinExistence type="inferred from homology"/>
<name>A0A3D9HU37_9BACL</name>